<dbReference type="Proteomes" id="UP000243978">
    <property type="component" value="Unassembled WGS sequence"/>
</dbReference>
<evidence type="ECO:0000259" key="1">
    <source>
        <dbReference type="Pfam" id="PF02036"/>
    </source>
</evidence>
<feature type="domain" description="SCP2" evidence="1">
    <location>
        <begin position="20"/>
        <end position="95"/>
    </location>
</feature>
<dbReference type="OrthoDB" id="9809312at2"/>
<dbReference type="EMBL" id="QBKS01000002">
    <property type="protein sequence ID" value="PTX54013.1"/>
    <property type="molecule type" value="Genomic_DNA"/>
</dbReference>
<comment type="caution">
    <text evidence="2">The sequence shown here is derived from an EMBL/GenBank/DDBJ whole genome shotgun (WGS) entry which is preliminary data.</text>
</comment>
<dbReference type="InterPro" id="IPR003033">
    <property type="entry name" value="SCP2_sterol-bd_dom"/>
</dbReference>
<evidence type="ECO:0000313" key="3">
    <source>
        <dbReference type="Proteomes" id="UP000243978"/>
    </source>
</evidence>
<accession>A0A2T6BD67</accession>
<dbReference type="Gene3D" id="3.30.1050.10">
    <property type="entry name" value="SCP2 sterol-binding domain"/>
    <property type="match status" value="1"/>
</dbReference>
<dbReference type="RefSeq" id="WP_107846384.1">
    <property type="nucleotide sequence ID" value="NZ_QBKS01000002.1"/>
</dbReference>
<name>A0A2T6BD67_9RHOB</name>
<organism evidence="2 3">
    <name type="scientific">Litoreibacter ponti</name>
    <dbReference type="NCBI Taxonomy" id="1510457"/>
    <lineage>
        <taxon>Bacteria</taxon>
        <taxon>Pseudomonadati</taxon>
        <taxon>Pseudomonadota</taxon>
        <taxon>Alphaproteobacteria</taxon>
        <taxon>Rhodobacterales</taxon>
        <taxon>Roseobacteraceae</taxon>
        <taxon>Litoreibacter</taxon>
    </lineage>
</organism>
<dbReference type="AlphaFoldDB" id="A0A2T6BD67"/>
<protein>
    <submittedName>
        <fullName evidence="2">SCP-2 sterol transfer family protein</fullName>
    </submittedName>
</protein>
<evidence type="ECO:0000313" key="2">
    <source>
        <dbReference type="EMBL" id="PTX54013.1"/>
    </source>
</evidence>
<dbReference type="InterPro" id="IPR036527">
    <property type="entry name" value="SCP2_sterol-bd_dom_sf"/>
</dbReference>
<dbReference type="Pfam" id="PF02036">
    <property type="entry name" value="SCP2"/>
    <property type="match status" value="1"/>
</dbReference>
<sequence length="97" mass="10048">MSSFDNFIEIVNTKAKGAIKGTAKLLVKGEGAIILSEHGAAEASTEAPADVTLKASEATFRAILDGSQNPIMAVMSGKLKVDGNQMRALKVSEALTA</sequence>
<keyword evidence="3" id="KW-1185">Reference proteome</keyword>
<dbReference type="SUPFAM" id="SSF55718">
    <property type="entry name" value="SCP-like"/>
    <property type="match status" value="1"/>
</dbReference>
<reference evidence="2 3" key="1">
    <citation type="submission" date="2018-04" db="EMBL/GenBank/DDBJ databases">
        <title>Genomic Encyclopedia of Archaeal and Bacterial Type Strains, Phase II (KMG-II): from individual species to whole genera.</title>
        <authorList>
            <person name="Goeker M."/>
        </authorList>
    </citation>
    <scope>NUCLEOTIDE SEQUENCE [LARGE SCALE GENOMIC DNA]</scope>
    <source>
        <strain evidence="2 3">DSM 100977</strain>
    </source>
</reference>
<proteinExistence type="predicted"/>
<gene>
    <name evidence="2" type="ORF">C8N43_2818</name>
</gene>